<dbReference type="PANTHER" id="PTHR30126:SF39">
    <property type="entry name" value="HTH-TYPE TRANSCRIPTIONAL REGULATOR CYSL"/>
    <property type="match status" value="1"/>
</dbReference>
<accession>A0A3S2UEA0</accession>
<dbReference type="SUPFAM" id="SSF53850">
    <property type="entry name" value="Periplasmic binding protein-like II"/>
    <property type="match status" value="1"/>
</dbReference>
<dbReference type="InterPro" id="IPR000847">
    <property type="entry name" value="LysR_HTH_N"/>
</dbReference>
<dbReference type="PANTHER" id="PTHR30126">
    <property type="entry name" value="HTH-TYPE TRANSCRIPTIONAL REGULATOR"/>
    <property type="match status" value="1"/>
</dbReference>
<dbReference type="InterPro" id="IPR036390">
    <property type="entry name" value="WH_DNA-bd_sf"/>
</dbReference>
<dbReference type="Gene3D" id="1.10.10.10">
    <property type="entry name" value="Winged helix-like DNA-binding domain superfamily/Winged helix DNA-binding domain"/>
    <property type="match status" value="1"/>
</dbReference>
<comment type="similarity">
    <text evidence="1">Belongs to the LysR transcriptional regulatory family.</text>
</comment>
<keyword evidence="2" id="KW-0805">Transcription regulation</keyword>
<feature type="domain" description="HTH lysR-type" evidence="5">
    <location>
        <begin position="1"/>
        <end position="58"/>
    </location>
</feature>
<evidence type="ECO:0000256" key="2">
    <source>
        <dbReference type="ARBA" id="ARBA00023015"/>
    </source>
</evidence>
<comment type="caution">
    <text evidence="6">The sequence shown here is derived from an EMBL/GenBank/DDBJ whole genome shotgun (WGS) entry which is preliminary data.</text>
</comment>
<keyword evidence="4" id="KW-0804">Transcription</keyword>
<name>A0A3S2UEA0_9BACI</name>
<dbReference type="SUPFAM" id="SSF46785">
    <property type="entry name" value="Winged helix' DNA-binding domain"/>
    <property type="match status" value="1"/>
</dbReference>
<dbReference type="EMBL" id="RZTZ01000008">
    <property type="protein sequence ID" value="RVT59960.1"/>
    <property type="molecule type" value="Genomic_DNA"/>
</dbReference>
<proteinExistence type="inferred from homology"/>
<dbReference type="Pfam" id="PF03466">
    <property type="entry name" value="LysR_substrate"/>
    <property type="match status" value="1"/>
</dbReference>
<protein>
    <submittedName>
        <fullName evidence="6">LysR family transcriptional regulator</fullName>
    </submittedName>
</protein>
<sequence>MNIESLKMFCLVVEEGTISQAARLSFVTQPAVTRQIRQLEEVYKAQLFERNAGKLTLSKAGEILYPFAKEIVEYSKLSFAAIQELTGNEEIVLNIGASSTIGEYLLPGLLGEFNRSYPDLKFSLSIGNTPTILAKLENNEIDIAFVEGAVENKELIREKFADDELILVTSPAHLWSSRDHISIQELSEAKMIWRETDSGTRLIVENALNEHGVLGNIKSAMELGSYQSIKSAVEADLGVSIMPRLTVTKEIKSGTLHEVKITNFLISRDLWMVQKSHRFKKSGLKYFVQFIRQ</sequence>
<dbReference type="Proteomes" id="UP000288024">
    <property type="component" value="Unassembled WGS sequence"/>
</dbReference>
<dbReference type="PROSITE" id="PS50931">
    <property type="entry name" value="HTH_LYSR"/>
    <property type="match status" value="1"/>
</dbReference>
<keyword evidence="3" id="KW-0238">DNA-binding</keyword>
<dbReference type="CDD" id="cd08420">
    <property type="entry name" value="PBP2_CysL_like"/>
    <property type="match status" value="1"/>
</dbReference>
<evidence type="ECO:0000256" key="1">
    <source>
        <dbReference type="ARBA" id="ARBA00009437"/>
    </source>
</evidence>
<evidence type="ECO:0000313" key="6">
    <source>
        <dbReference type="EMBL" id="RVT59960.1"/>
    </source>
</evidence>
<dbReference type="Pfam" id="PF00126">
    <property type="entry name" value="HTH_1"/>
    <property type="match status" value="1"/>
</dbReference>
<reference evidence="6 7" key="1">
    <citation type="submission" date="2019-01" db="EMBL/GenBank/DDBJ databases">
        <title>Bacillus sp. M5HDSG1-1, whole genome shotgun sequence.</title>
        <authorList>
            <person name="Tuo L."/>
        </authorList>
    </citation>
    <scope>NUCLEOTIDE SEQUENCE [LARGE SCALE GENOMIC DNA]</scope>
    <source>
        <strain evidence="6 7">M5HDSG1-1</strain>
    </source>
</reference>
<evidence type="ECO:0000313" key="7">
    <source>
        <dbReference type="Proteomes" id="UP000288024"/>
    </source>
</evidence>
<evidence type="ECO:0000259" key="5">
    <source>
        <dbReference type="PROSITE" id="PS50931"/>
    </source>
</evidence>
<dbReference type="GO" id="GO:0003700">
    <property type="term" value="F:DNA-binding transcription factor activity"/>
    <property type="evidence" value="ECO:0007669"/>
    <property type="project" value="InterPro"/>
</dbReference>
<keyword evidence="7" id="KW-1185">Reference proteome</keyword>
<organism evidence="6 7">
    <name type="scientific">Niallia taxi</name>
    <dbReference type="NCBI Taxonomy" id="2499688"/>
    <lineage>
        <taxon>Bacteria</taxon>
        <taxon>Bacillati</taxon>
        <taxon>Bacillota</taxon>
        <taxon>Bacilli</taxon>
        <taxon>Bacillales</taxon>
        <taxon>Bacillaceae</taxon>
        <taxon>Niallia</taxon>
    </lineage>
</organism>
<dbReference type="InterPro" id="IPR005119">
    <property type="entry name" value="LysR_subst-bd"/>
</dbReference>
<evidence type="ECO:0000256" key="3">
    <source>
        <dbReference type="ARBA" id="ARBA00023125"/>
    </source>
</evidence>
<dbReference type="Gene3D" id="3.40.190.290">
    <property type="match status" value="1"/>
</dbReference>
<dbReference type="GO" id="GO:0000976">
    <property type="term" value="F:transcription cis-regulatory region binding"/>
    <property type="evidence" value="ECO:0007669"/>
    <property type="project" value="TreeGrafter"/>
</dbReference>
<gene>
    <name evidence="6" type="ORF">EM808_18760</name>
</gene>
<evidence type="ECO:0000256" key="4">
    <source>
        <dbReference type="ARBA" id="ARBA00023163"/>
    </source>
</evidence>
<dbReference type="RefSeq" id="WP_127739740.1">
    <property type="nucleotide sequence ID" value="NZ_JARMUX010000023.1"/>
</dbReference>
<dbReference type="InterPro" id="IPR036388">
    <property type="entry name" value="WH-like_DNA-bd_sf"/>
</dbReference>
<dbReference type="AlphaFoldDB" id="A0A3S2UEA0"/>
<dbReference type="PRINTS" id="PR00039">
    <property type="entry name" value="HTHLYSR"/>
</dbReference>